<dbReference type="FunFam" id="3.30.70.870:FF:000002">
    <property type="entry name" value="Translation elongation factor 2"/>
    <property type="match status" value="1"/>
</dbReference>
<proteinExistence type="predicted"/>
<dbReference type="CDD" id="cd04167">
    <property type="entry name" value="Snu114p"/>
    <property type="match status" value="1"/>
</dbReference>
<dbReference type="EMBL" id="CP002504">
    <property type="protein sequence ID" value="AET41398.1"/>
    <property type="molecule type" value="Genomic_DNA"/>
</dbReference>
<dbReference type="AlphaFoldDB" id="G8JX24"/>
<dbReference type="Pfam" id="PF00009">
    <property type="entry name" value="GTP_EFTU"/>
    <property type="match status" value="1"/>
</dbReference>
<dbReference type="PANTHER" id="PTHR42908:SF6">
    <property type="entry name" value="116 KDA U5 SMALL NUCLEAR RIBONUCLEOPROTEIN COMPONENT"/>
    <property type="match status" value="1"/>
</dbReference>
<keyword evidence="1" id="KW-0547">Nucleotide-binding</keyword>
<dbReference type="OrthoDB" id="364892at2759"/>
<dbReference type="PANTHER" id="PTHR42908">
    <property type="entry name" value="TRANSLATION ELONGATION FACTOR-RELATED"/>
    <property type="match status" value="1"/>
</dbReference>
<feature type="region of interest" description="Disordered" evidence="3">
    <location>
        <begin position="1"/>
        <end position="49"/>
    </location>
</feature>
<dbReference type="PROSITE" id="PS51722">
    <property type="entry name" value="G_TR_2"/>
    <property type="match status" value="1"/>
</dbReference>
<dbReference type="GO" id="GO:0071007">
    <property type="term" value="C:U2-type catalytic step 2 spliceosome"/>
    <property type="evidence" value="ECO:0007669"/>
    <property type="project" value="TreeGrafter"/>
</dbReference>
<dbReference type="PRINTS" id="PR00315">
    <property type="entry name" value="ELONGATNFCT"/>
</dbReference>
<dbReference type="SUPFAM" id="SSF54980">
    <property type="entry name" value="EF-G C-terminal domain-like"/>
    <property type="match status" value="2"/>
</dbReference>
<dbReference type="KEGG" id="erc:Ecym_8104"/>
<dbReference type="CDD" id="cd04090">
    <property type="entry name" value="EF2_II_snRNP"/>
    <property type="match status" value="1"/>
</dbReference>
<dbReference type="Pfam" id="PF00679">
    <property type="entry name" value="EFG_C"/>
    <property type="match status" value="1"/>
</dbReference>
<keyword evidence="6" id="KW-1185">Reference proteome</keyword>
<dbReference type="InterPro" id="IPR000795">
    <property type="entry name" value="T_Tr_GTP-bd_dom"/>
</dbReference>
<dbReference type="InParanoid" id="G8JX24"/>
<dbReference type="SUPFAM" id="SSF52540">
    <property type="entry name" value="P-loop containing nucleoside triphosphate hydrolases"/>
    <property type="match status" value="1"/>
</dbReference>
<dbReference type="eggNOG" id="KOG0468">
    <property type="taxonomic scope" value="Eukaryota"/>
</dbReference>
<dbReference type="Gene3D" id="3.30.230.10">
    <property type="match status" value="1"/>
</dbReference>
<reference evidence="6" key="1">
    <citation type="journal article" date="2012" name="G3 (Bethesda)">
        <title>Pichia sorbitophila, an interspecies yeast hybrid reveals early steps of genome resolution following polyploidization.</title>
        <authorList>
            <person name="Leh Louis V."/>
            <person name="Despons L."/>
            <person name="Friedrich A."/>
            <person name="Martin T."/>
            <person name="Durrens P."/>
            <person name="Casaregola S."/>
            <person name="Neuveglise C."/>
            <person name="Fairhead C."/>
            <person name="Marck C."/>
            <person name="Cruz J.A."/>
            <person name="Straub M.L."/>
            <person name="Kugler V."/>
            <person name="Sacerdot C."/>
            <person name="Uzunov Z."/>
            <person name="Thierry A."/>
            <person name="Weiss S."/>
            <person name="Bleykasten C."/>
            <person name="De Montigny J."/>
            <person name="Jacques N."/>
            <person name="Jung P."/>
            <person name="Lemaire M."/>
            <person name="Mallet S."/>
            <person name="Morel G."/>
            <person name="Richard G.F."/>
            <person name="Sarkar A."/>
            <person name="Savel G."/>
            <person name="Schacherer J."/>
            <person name="Seret M.L."/>
            <person name="Talla E."/>
            <person name="Samson G."/>
            <person name="Jubin C."/>
            <person name="Poulain J."/>
            <person name="Vacherie B."/>
            <person name="Barbe V."/>
            <person name="Pelletier E."/>
            <person name="Sherman D.J."/>
            <person name="Westhof E."/>
            <person name="Weissenbach J."/>
            <person name="Baret P.V."/>
            <person name="Wincker P."/>
            <person name="Gaillardin C."/>
            <person name="Dujon B."/>
            <person name="Souciet J.L."/>
        </authorList>
    </citation>
    <scope>NUCLEOTIDE SEQUENCE [LARGE SCALE GENOMIC DNA]</scope>
    <source>
        <strain evidence="6">CBS 270.75 / DBVPG 7215 / KCTC 17166 / NRRL Y-17582</strain>
    </source>
</reference>
<evidence type="ECO:0000256" key="3">
    <source>
        <dbReference type="SAM" id="MobiDB-lite"/>
    </source>
</evidence>
<evidence type="ECO:0000313" key="5">
    <source>
        <dbReference type="EMBL" id="AET41398.1"/>
    </source>
</evidence>
<dbReference type="InterPro" id="IPR044121">
    <property type="entry name" value="Snu114_GTP-bd"/>
</dbReference>
<dbReference type="FunCoup" id="G8JX24">
    <property type="interactions" value="272"/>
</dbReference>
<sequence length="947" mass="107138">MDEDIYDEFGNLLNEEQYDSDSDNHSGSFVSDSEVDHKSNNNGTMGDENVTDLTIRQPKLSEVYGPDVEVLVETQDRDDVNLPLVQPYDTKRRVYNAVFTQLKRNIPKAAYDREYMLQLASSSERCINICVCGPLHSGKTSLMDILAIESHERLPYLSKAMKDGWKPLKYTDNIKLEIERGLSMKLNGFTFIKQDSKAKSHVITVLDAPGHVNFLDETIITMAASDCCLIVIDVVEGINSIVVSLIKRAQREKLPVLFVLNKIDRLILELKLPPRDCSLKLHKLVDQINIYTMQRYSPELGNIVFASAKFGIVFTIEQFVHYYYAHNVGSDTDKFVERMWGEVYFNAGKFSKNPNAKKEVTFVQFMLNPLYKLISHTLSQSPTDLKSMLKKEFKVDLYSSFYNLDPLPLLRHILKLVFRDSVSLLDSIVKYGATSEIKSSTIIPSSSTYTVAHVLKLMDYGGELWSLVRVYSGILKKGDLVKLINESQDSEIIDEDEVPTINVEEMGLLGGRYVVPITQASRGQIVLIKGLDNYYLGKTATLFTEYSYSFPSTKFMNEPIFKIVVEPINPSELPKLVEGLNLIHKLYPGAVVKVEESGEHVIIGTGELYLDVLMYDLRHNYANIEIKVSMPLVKFSEGCNNTSFAAIPVTSPNGLIKLSVSAEPLKRDIIRDMINGKLQSAEFDNIKVLSKKLRTEYGWDSLAARNVWNFHNCNVFIDDTLPDEVDKELVKSAKRQILQGFKWAVKEGPLAEEPIYGVSFKLLNFDITGDITNYSAQIIPLVRRACYVALLTSEPILLEPIYEASILVYEVLIPVVEELLKKRRGSRIYKTDTIVGTPLVEIKAQIPVIESIGFETDLRLATSGAGMCQMHFWNRIWRKVPGDVMDEDALIPKLKPAPINSLSRDFVMKTRRRKGLSSEGYQTNDGPTLEKYVDPDLYSKMKQNGLL</sequence>
<dbReference type="SMART" id="SM00838">
    <property type="entry name" value="EFG_C"/>
    <property type="match status" value="1"/>
</dbReference>
<dbReference type="Gene3D" id="3.40.50.300">
    <property type="entry name" value="P-loop containing nucleotide triphosphate hydrolases"/>
    <property type="match status" value="1"/>
</dbReference>
<dbReference type="Gene3D" id="2.40.30.10">
    <property type="entry name" value="Translation factors"/>
    <property type="match status" value="1"/>
</dbReference>
<dbReference type="OMA" id="THRMTTF"/>
<dbReference type="SMART" id="SM00889">
    <property type="entry name" value="EFG_IV"/>
    <property type="match status" value="1"/>
</dbReference>
<dbReference type="GO" id="GO:0003924">
    <property type="term" value="F:GTPase activity"/>
    <property type="evidence" value="ECO:0007669"/>
    <property type="project" value="EnsemblFungi"/>
</dbReference>
<dbReference type="InterPro" id="IPR035655">
    <property type="entry name" value="U5-116kDa_C"/>
</dbReference>
<dbReference type="GO" id="GO:0046540">
    <property type="term" value="C:U4/U6 x U5 tri-snRNP complex"/>
    <property type="evidence" value="ECO:0007669"/>
    <property type="project" value="EnsemblFungi"/>
</dbReference>
<evidence type="ECO:0000256" key="2">
    <source>
        <dbReference type="ARBA" id="ARBA00023134"/>
    </source>
</evidence>
<evidence type="ECO:0000313" key="6">
    <source>
        <dbReference type="Proteomes" id="UP000006790"/>
    </source>
</evidence>
<dbReference type="CDD" id="cd01683">
    <property type="entry name" value="EF2_IV_snRNP"/>
    <property type="match status" value="1"/>
</dbReference>
<dbReference type="GO" id="GO:0030623">
    <property type="term" value="F:U5 snRNA binding"/>
    <property type="evidence" value="ECO:0007669"/>
    <property type="project" value="EnsemblFungi"/>
</dbReference>
<accession>G8JX24</accession>
<dbReference type="Gene3D" id="3.30.70.240">
    <property type="match status" value="1"/>
</dbReference>
<dbReference type="GO" id="GO:0000349">
    <property type="term" value="P:generation of catalytic spliceosome for first transesterification step"/>
    <property type="evidence" value="ECO:0007669"/>
    <property type="project" value="EnsemblFungi"/>
</dbReference>
<gene>
    <name evidence="5" type="ordered locus">Ecym_8104</name>
</gene>
<evidence type="ECO:0000259" key="4">
    <source>
        <dbReference type="PROSITE" id="PS51722"/>
    </source>
</evidence>
<dbReference type="GO" id="GO:0000388">
    <property type="term" value="P:spliceosome conformational change to release U4 (or U4atac) and U1 (or U11)"/>
    <property type="evidence" value="ECO:0007669"/>
    <property type="project" value="EnsemblFungi"/>
</dbReference>
<dbReference type="InterPro" id="IPR000640">
    <property type="entry name" value="EFG_V-like"/>
</dbReference>
<dbReference type="CDD" id="cd04098">
    <property type="entry name" value="eEF2_C_snRNP"/>
    <property type="match status" value="1"/>
</dbReference>
<keyword evidence="2" id="KW-0342">GTP-binding</keyword>
<name>G8JX24_ERECY</name>
<dbReference type="SUPFAM" id="SSF50447">
    <property type="entry name" value="Translation proteins"/>
    <property type="match status" value="1"/>
</dbReference>
<dbReference type="Gene3D" id="3.30.70.870">
    <property type="entry name" value="Elongation Factor G (Translational Gtpase), domain 3"/>
    <property type="match status" value="1"/>
</dbReference>
<dbReference type="InterPro" id="IPR014721">
    <property type="entry name" value="Ribsml_uS5_D2-typ_fold_subgr"/>
</dbReference>
<dbReference type="InterPro" id="IPR035647">
    <property type="entry name" value="EFG_III/V"/>
</dbReference>
<dbReference type="FunFam" id="3.30.70.240:FF:000022">
    <property type="entry name" value="U5 snRNP-specific protein"/>
    <property type="match status" value="1"/>
</dbReference>
<dbReference type="InterPro" id="IPR009000">
    <property type="entry name" value="Transl_B-barrel_sf"/>
</dbReference>
<dbReference type="STRING" id="931890.G8JX24"/>
<dbReference type="GO" id="GO:0000244">
    <property type="term" value="P:spliceosomal tri-snRNP complex assembly"/>
    <property type="evidence" value="ECO:0007669"/>
    <property type="project" value="EnsemblFungi"/>
</dbReference>
<dbReference type="GeneID" id="11469869"/>
<dbReference type="Pfam" id="PF03764">
    <property type="entry name" value="EFG_IV"/>
    <property type="match status" value="1"/>
</dbReference>
<dbReference type="Proteomes" id="UP000006790">
    <property type="component" value="Chromosome 8"/>
</dbReference>
<dbReference type="GO" id="GO:0005682">
    <property type="term" value="C:U5 snRNP"/>
    <property type="evidence" value="ECO:0007669"/>
    <property type="project" value="EnsemblFungi"/>
</dbReference>
<feature type="domain" description="Tr-type G" evidence="4">
    <location>
        <begin position="124"/>
        <end position="332"/>
    </location>
</feature>
<dbReference type="InterPro" id="IPR027417">
    <property type="entry name" value="P-loop_NTPase"/>
</dbReference>
<dbReference type="RefSeq" id="XP_003648215.1">
    <property type="nucleotide sequence ID" value="XM_003648167.1"/>
</dbReference>
<dbReference type="SUPFAM" id="SSF54211">
    <property type="entry name" value="Ribosomal protein S5 domain 2-like"/>
    <property type="match status" value="1"/>
</dbReference>
<dbReference type="InterPro" id="IPR020568">
    <property type="entry name" value="Ribosomal_Su5_D2-typ_SF"/>
</dbReference>
<evidence type="ECO:0000256" key="1">
    <source>
        <dbReference type="ARBA" id="ARBA00022741"/>
    </source>
</evidence>
<dbReference type="GO" id="GO:0005525">
    <property type="term" value="F:GTP binding"/>
    <property type="evidence" value="ECO:0007669"/>
    <property type="project" value="UniProtKB-KW"/>
</dbReference>
<dbReference type="GO" id="GO:0000974">
    <property type="term" value="C:Prp19 complex"/>
    <property type="evidence" value="ECO:0007669"/>
    <property type="project" value="EnsemblFungi"/>
</dbReference>
<dbReference type="GO" id="GO:0005829">
    <property type="term" value="C:cytosol"/>
    <property type="evidence" value="ECO:0007669"/>
    <property type="project" value="TreeGrafter"/>
</dbReference>
<dbReference type="InterPro" id="IPR005517">
    <property type="entry name" value="Transl_elong_EFG/EF2_IV"/>
</dbReference>
<organism evidence="5 6">
    <name type="scientific">Eremothecium cymbalariae (strain CBS 270.75 / DBVPG 7215 / KCTC 17166 / NRRL Y-17582)</name>
    <name type="common">Yeast</name>
    <dbReference type="NCBI Taxonomy" id="931890"/>
    <lineage>
        <taxon>Eukaryota</taxon>
        <taxon>Fungi</taxon>
        <taxon>Dikarya</taxon>
        <taxon>Ascomycota</taxon>
        <taxon>Saccharomycotina</taxon>
        <taxon>Saccharomycetes</taxon>
        <taxon>Saccharomycetales</taxon>
        <taxon>Saccharomycetaceae</taxon>
        <taxon>Eremothecium</taxon>
    </lineage>
</organism>
<protein>
    <recommendedName>
        <fullName evidence="4">Tr-type G domain-containing protein</fullName>
    </recommendedName>
</protein>
<dbReference type="HOGENOM" id="CLU_002794_11_2_1"/>